<dbReference type="PANTHER" id="PTHR31562:SF4">
    <property type="entry name" value="DUF268 DOMAIN-CONTAINING PROTEIN-RELATED"/>
    <property type="match status" value="1"/>
</dbReference>
<sequence>MIIVIDNIYFHNFYKIYITTDNPVKDILYPHQIAIVMIVLNASEHNYEQAIETVKCYSWHYNYTFAILSLEKVSEFIYNCVYFDFFFLRHCIVANYAQKYKNQIKYIVFIDGDVGVVNPVHKLENYLPKDQKDILFYDRIFNSEIAAGSYIIRNTLLARSFLKFFADYEYKMPKTKDGRCMKIYNYAKGFDQNMLFVSCMRYILNLMDETPNDIDYHTYEGGKIKIVKKFSKKRWARDAWLTYYTFCDDELFHHSWKQKDIKINKNVFKGRFLANEKICKSSDFLKLWDYDESFKKNCKNINDSLKILADFAYLQYMKELLKSNIVEIED</sequence>
<dbReference type="InterPro" id="IPR004988">
    <property type="entry name" value="DUF273"/>
</dbReference>
<accession>A0A0N5B4K1</accession>
<evidence type="ECO:0000313" key="2">
    <source>
        <dbReference type="WBParaSite" id="SPAL_0000100200.1"/>
    </source>
</evidence>
<dbReference type="AlphaFoldDB" id="A0A0N5B4K1"/>
<dbReference type="Pfam" id="PF03314">
    <property type="entry name" value="DUF273"/>
    <property type="match status" value="1"/>
</dbReference>
<protein>
    <submittedName>
        <fullName evidence="2">Glycosyltransferase family 8 protein</fullName>
    </submittedName>
</protein>
<dbReference type="InterPro" id="IPR029044">
    <property type="entry name" value="Nucleotide-diphossugar_trans"/>
</dbReference>
<dbReference type="Proteomes" id="UP000046392">
    <property type="component" value="Unplaced"/>
</dbReference>
<dbReference type="PANTHER" id="PTHR31562">
    <property type="entry name" value="PROTEIN CBG18972"/>
    <property type="match status" value="1"/>
</dbReference>
<dbReference type="STRING" id="174720.A0A0N5B4K1"/>
<evidence type="ECO:0000313" key="1">
    <source>
        <dbReference type="Proteomes" id="UP000046392"/>
    </source>
</evidence>
<name>A0A0N5B4K1_STREA</name>
<organism evidence="1 2">
    <name type="scientific">Strongyloides papillosus</name>
    <name type="common">Intestinal threadworm</name>
    <dbReference type="NCBI Taxonomy" id="174720"/>
    <lineage>
        <taxon>Eukaryota</taxon>
        <taxon>Metazoa</taxon>
        <taxon>Ecdysozoa</taxon>
        <taxon>Nematoda</taxon>
        <taxon>Chromadorea</taxon>
        <taxon>Rhabditida</taxon>
        <taxon>Tylenchina</taxon>
        <taxon>Panagrolaimomorpha</taxon>
        <taxon>Strongyloidoidea</taxon>
        <taxon>Strongyloididae</taxon>
        <taxon>Strongyloides</taxon>
    </lineage>
</organism>
<dbReference type="Gene3D" id="3.90.550.10">
    <property type="entry name" value="Spore Coat Polysaccharide Biosynthesis Protein SpsA, Chain A"/>
    <property type="match status" value="1"/>
</dbReference>
<proteinExistence type="predicted"/>
<dbReference type="WBParaSite" id="SPAL_0000100200.1">
    <property type="protein sequence ID" value="SPAL_0000100200.1"/>
    <property type="gene ID" value="SPAL_0000100200"/>
</dbReference>
<keyword evidence="1" id="KW-1185">Reference proteome</keyword>
<reference evidence="2" key="1">
    <citation type="submission" date="2017-02" db="UniProtKB">
        <authorList>
            <consortium name="WormBaseParasite"/>
        </authorList>
    </citation>
    <scope>IDENTIFICATION</scope>
</reference>